<organism evidence="2 3">
    <name type="scientific">Aspergillus niger</name>
    <dbReference type="NCBI Taxonomy" id="5061"/>
    <lineage>
        <taxon>Eukaryota</taxon>
        <taxon>Fungi</taxon>
        <taxon>Dikarya</taxon>
        <taxon>Ascomycota</taxon>
        <taxon>Pezizomycotina</taxon>
        <taxon>Eurotiomycetes</taxon>
        <taxon>Eurotiomycetidae</taxon>
        <taxon>Eurotiales</taxon>
        <taxon>Aspergillaceae</taxon>
        <taxon>Aspergillus</taxon>
        <taxon>Aspergillus subgen. Circumdati</taxon>
    </lineage>
</organism>
<accession>A0A100ILS9</accession>
<feature type="compositionally biased region" description="Basic and acidic residues" evidence="1">
    <location>
        <begin position="125"/>
        <end position="148"/>
    </location>
</feature>
<feature type="compositionally biased region" description="Acidic residues" evidence="1">
    <location>
        <begin position="338"/>
        <end position="348"/>
    </location>
</feature>
<dbReference type="OMA" id="AKWFWEN"/>
<gene>
    <name evidence="2" type="ORF">ABL_06219</name>
</gene>
<dbReference type="OrthoDB" id="3595585at2759"/>
<proteinExistence type="predicted"/>
<dbReference type="AlphaFoldDB" id="A0A100ILS9"/>
<protein>
    <submittedName>
        <fullName evidence="2">Suppressor protein SRP40</fullName>
    </submittedName>
</protein>
<reference evidence="3" key="1">
    <citation type="journal article" date="2016" name="Genome Announc.">
        <title>Draft genome sequence of Aspergillus niger strain An76.</title>
        <authorList>
            <person name="Gong W."/>
            <person name="Cheng Z."/>
            <person name="Zhang H."/>
            <person name="Liu L."/>
            <person name="Gao P."/>
            <person name="Wang L."/>
        </authorList>
    </citation>
    <scope>NUCLEOTIDE SEQUENCE [LARGE SCALE GENOMIC DNA]</scope>
    <source>
        <strain evidence="3">An76</strain>
    </source>
</reference>
<feature type="compositionally biased region" description="Basic and acidic residues" evidence="1">
    <location>
        <begin position="523"/>
        <end position="534"/>
    </location>
</feature>
<feature type="compositionally biased region" description="Basic and acidic residues" evidence="1">
    <location>
        <begin position="354"/>
        <end position="363"/>
    </location>
</feature>
<feature type="compositionally biased region" description="Acidic residues" evidence="1">
    <location>
        <begin position="318"/>
        <end position="330"/>
    </location>
</feature>
<name>A0A100ILS9_ASPNG</name>
<comment type="caution">
    <text evidence="2">The sequence shown here is derived from an EMBL/GenBank/DDBJ whole genome shotgun (WGS) entry which is preliminary data.</text>
</comment>
<feature type="compositionally biased region" description="Basic and acidic residues" evidence="1">
    <location>
        <begin position="252"/>
        <end position="263"/>
    </location>
</feature>
<dbReference type="VEuPathDB" id="FungiDB:M747DRAFT_298860"/>
<sequence length="541" mass="60129">MTTTPSDTKRLHITPFTPDLLPAVLPASIKALATEISFHCIPTFPENNYGYVTLPTMEADKIKKKLNGSILKGKKFKVDTARPKKRSRDEEEEVDTAPQKSSSDKKSSKKSKKLKAGEEILDGYELPKDRQVKRGWTESADSKQERRKEEKKKKKSKDEKSAKSQAKSKYTEKAECLFRTKLPPNKASADEATETKSKKKSKKSAQETVVHEFSKTVTHPSFLRSGDEQSAPTVGFEEGKGWVDEAGNVKETASDRIRSDKYRPGQVAGAKEKRKATKVVKDESSSPKKATGQKKKALEEVKSDEESEDWTSSSGESSSEEDSTDSESDQDSTGSTDESIDSSSSDDDTSVRSNKREQEKVASESKPAVAQSASSNVNDNPPSSQTVHPLEALFKRPPPGAPEAKPETEGDAPFSFFAQDDLESEDEVEVQPTEPQTPFTKRDLQDRGLRSAAPTPDTALMGRGINWKTAGRPDPMDIDDETHLNTPVPKPAAGPKEDSDFTKWFWENRGDNNRAWKRRRREAAKEQRQRENRSKGMKGKS</sequence>
<evidence type="ECO:0000313" key="3">
    <source>
        <dbReference type="Proteomes" id="UP000068243"/>
    </source>
</evidence>
<evidence type="ECO:0000313" key="2">
    <source>
        <dbReference type="EMBL" id="GAQ43558.1"/>
    </source>
</evidence>
<feature type="compositionally biased region" description="Polar residues" evidence="1">
    <location>
        <begin position="371"/>
        <end position="387"/>
    </location>
</feature>
<dbReference type="VEuPathDB" id="FungiDB:An16g08920"/>
<feature type="compositionally biased region" description="Basic and acidic residues" evidence="1">
    <location>
        <begin position="495"/>
        <end position="514"/>
    </location>
</feature>
<feature type="compositionally biased region" description="Basic and acidic residues" evidence="1">
    <location>
        <begin position="169"/>
        <end position="178"/>
    </location>
</feature>
<feature type="compositionally biased region" description="Basic and acidic residues" evidence="1">
    <location>
        <begin position="440"/>
        <end position="449"/>
    </location>
</feature>
<dbReference type="EMBL" id="BCMY01000009">
    <property type="protein sequence ID" value="GAQ43558.1"/>
    <property type="molecule type" value="Genomic_DNA"/>
</dbReference>
<evidence type="ECO:0000256" key="1">
    <source>
        <dbReference type="SAM" id="MobiDB-lite"/>
    </source>
</evidence>
<feature type="region of interest" description="Disordered" evidence="1">
    <location>
        <begin position="77"/>
        <end position="541"/>
    </location>
</feature>
<dbReference type="VEuPathDB" id="FungiDB:ASPNIDRAFT2_1109183"/>
<dbReference type="VEuPathDB" id="FungiDB:ATCC64974_66390"/>
<feature type="compositionally biased region" description="Acidic residues" evidence="1">
    <location>
        <begin position="420"/>
        <end position="429"/>
    </location>
</feature>
<dbReference type="Proteomes" id="UP000068243">
    <property type="component" value="Unassembled WGS sequence"/>
</dbReference>